<accession>A0AAX4HFS0</accession>
<dbReference type="AlphaFoldDB" id="A0AAX4HFS0"/>
<gene>
    <name evidence="1" type="ORF">PUMCH_004544</name>
</gene>
<dbReference type="Pfam" id="PF20977">
    <property type="entry name" value="GatF"/>
    <property type="match status" value="1"/>
</dbReference>
<name>A0AAX4HFS0_9ASCO</name>
<dbReference type="GeneID" id="88175604"/>
<evidence type="ECO:0000313" key="1">
    <source>
        <dbReference type="EMBL" id="WPK27169.1"/>
    </source>
</evidence>
<evidence type="ECO:0008006" key="3">
    <source>
        <dbReference type="Google" id="ProtNLM"/>
    </source>
</evidence>
<sequence length="172" mass="19339">MSLSRILCRSFGTSPILRKGVINQELNSLAALLKYLRTPTGCVHDIIPQIKSNSIVNDDTVQKMIRLSGLEIESTSENMQMWTDALNTQIGFIDHLRDLEDGPSECIEKASEVFRLLESDHSPQKFLKLSELEEQVIAFNADAEALSNEDNFVAKDFIRSRVENIAPMTAKQ</sequence>
<proteinExistence type="predicted"/>
<dbReference type="KEGG" id="asau:88175604"/>
<protein>
    <recommendedName>
        <fullName evidence="3">Glutamyl-tRNA(Gln) amidotransferase subunit F, mitochondrial</fullName>
    </recommendedName>
</protein>
<keyword evidence="2" id="KW-1185">Reference proteome</keyword>
<dbReference type="RefSeq" id="XP_062879547.1">
    <property type="nucleotide sequence ID" value="XM_063023477.1"/>
</dbReference>
<dbReference type="EMBL" id="CP138898">
    <property type="protein sequence ID" value="WPK27169.1"/>
    <property type="molecule type" value="Genomic_DNA"/>
</dbReference>
<organism evidence="1 2">
    <name type="scientific">Australozyma saopauloensis</name>
    <dbReference type="NCBI Taxonomy" id="291208"/>
    <lineage>
        <taxon>Eukaryota</taxon>
        <taxon>Fungi</taxon>
        <taxon>Dikarya</taxon>
        <taxon>Ascomycota</taxon>
        <taxon>Saccharomycotina</taxon>
        <taxon>Pichiomycetes</taxon>
        <taxon>Metschnikowiaceae</taxon>
        <taxon>Australozyma</taxon>
    </lineage>
</organism>
<evidence type="ECO:0000313" key="2">
    <source>
        <dbReference type="Proteomes" id="UP001338582"/>
    </source>
</evidence>
<reference evidence="1 2" key="1">
    <citation type="submission" date="2023-10" db="EMBL/GenBank/DDBJ databases">
        <title>Draft Genome Sequence of Candida saopaulonensis from a very Premature Infant with Sepsis.</title>
        <authorList>
            <person name="Ning Y."/>
            <person name="Dai R."/>
            <person name="Xiao M."/>
            <person name="Xu Y."/>
            <person name="Yan Q."/>
            <person name="Zhang L."/>
        </authorList>
    </citation>
    <scope>NUCLEOTIDE SEQUENCE [LARGE SCALE GENOMIC DNA]</scope>
    <source>
        <strain evidence="1 2">19XY460</strain>
    </source>
</reference>
<dbReference type="Proteomes" id="UP001338582">
    <property type="component" value="Chromosome 5"/>
</dbReference>